<dbReference type="GO" id="GO:0003700">
    <property type="term" value="F:DNA-binding transcription factor activity"/>
    <property type="evidence" value="ECO:0007669"/>
    <property type="project" value="InterPro"/>
</dbReference>
<keyword evidence="6" id="KW-1185">Reference proteome</keyword>
<reference evidence="5" key="1">
    <citation type="submission" date="2022-08" db="EMBL/GenBank/DDBJ databases">
        <authorList>
            <person name="Deng Y."/>
            <person name="Han X.-F."/>
            <person name="Zhang Y.-Q."/>
        </authorList>
    </citation>
    <scope>NUCLEOTIDE SEQUENCE</scope>
    <source>
        <strain evidence="5">CPCC 203407</strain>
    </source>
</reference>
<keyword evidence="3" id="KW-0804">Transcription</keyword>
<evidence type="ECO:0000256" key="2">
    <source>
        <dbReference type="ARBA" id="ARBA00023125"/>
    </source>
</evidence>
<dbReference type="SMART" id="SM00347">
    <property type="entry name" value="HTH_MARR"/>
    <property type="match status" value="1"/>
</dbReference>
<proteinExistence type="predicted"/>
<dbReference type="InterPro" id="IPR023187">
    <property type="entry name" value="Tscrpt_reg_MarR-type_CS"/>
</dbReference>
<dbReference type="GO" id="GO:0003677">
    <property type="term" value="F:DNA binding"/>
    <property type="evidence" value="ECO:0007669"/>
    <property type="project" value="UniProtKB-KW"/>
</dbReference>
<accession>A0AA42BWR3</accession>
<keyword evidence="1" id="KW-0805">Transcription regulation</keyword>
<dbReference type="EMBL" id="JANLCK010000007">
    <property type="protein sequence ID" value="MCS5726923.1"/>
    <property type="molecule type" value="Genomic_DNA"/>
</dbReference>
<evidence type="ECO:0000256" key="1">
    <source>
        <dbReference type="ARBA" id="ARBA00023015"/>
    </source>
</evidence>
<comment type="caution">
    <text evidence="5">The sequence shown here is derived from an EMBL/GenBank/DDBJ whole genome shotgun (WGS) entry which is preliminary data.</text>
</comment>
<dbReference type="Proteomes" id="UP001165587">
    <property type="component" value="Unassembled WGS sequence"/>
</dbReference>
<dbReference type="InterPro" id="IPR036388">
    <property type="entry name" value="WH-like_DNA-bd_sf"/>
</dbReference>
<feature type="domain" description="HTH marR-type" evidence="4">
    <location>
        <begin position="25"/>
        <end position="161"/>
    </location>
</feature>
<dbReference type="Gene3D" id="1.10.10.10">
    <property type="entry name" value="Winged helix-like DNA-binding domain superfamily/Winged helix DNA-binding domain"/>
    <property type="match status" value="1"/>
</dbReference>
<keyword evidence="2" id="KW-0238">DNA-binding</keyword>
<dbReference type="PROSITE" id="PS01117">
    <property type="entry name" value="HTH_MARR_1"/>
    <property type="match status" value="1"/>
</dbReference>
<dbReference type="InterPro" id="IPR000835">
    <property type="entry name" value="HTH_MarR-typ"/>
</dbReference>
<dbReference type="InterPro" id="IPR036390">
    <property type="entry name" value="WH_DNA-bd_sf"/>
</dbReference>
<sequence length="182" mass="20436">MSERERPLAGSPGSSFPGADQIPYRSDILAALGAIKTIWAMPEYTLDIAHLAMPDLDLGESNVLWALGYRGALRPMDLADMFAMRRSNVSKIINRLESRGLVERRDETSDKRSVRIHLTETGERASRRLYAAGDMQITELTRGWTEQEIQDFAAYAARFADSARDLAERLRRGEIPALPDEL</sequence>
<protein>
    <submittedName>
        <fullName evidence="5">MarR family transcriptional regulator</fullName>
    </submittedName>
</protein>
<organism evidence="5 6">
    <name type="scientific">Herbiconiux oxytropis</name>
    <dbReference type="NCBI Taxonomy" id="2970915"/>
    <lineage>
        <taxon>Bacteria</taxon>
        <taxon>Bacillati</taxon>
        <taxon>Actinomycetota</taxon>
        <taxon>Actinomycetes</taxon>
        <taxon>Micrococcales</taxon>
        <taxon>Microbacteriaceae</taxon>
        <taxon>Herbiconiux</taxon>
    </lineage>
</organism>
<dbReference type="PANTHER" id="PTHR42756">
    <property type="entry name" value="TRANSCRIPTIONAL REGULATOR, MARR"/>
    <property type="match status" value="1"/>
</dbReference>
<dbReference type="PANTHER" id="PTHR42756:SF1">
    <property type="entry name" value="TRANSCRIPTIONAL REPRESSOR OF EMRAB OPERON"/>
    <property type="match status" value="1"/>
</dbReference>
<dbReference type="Pfam" id="PF12802">
    <property type="entry name" value="MarR_2"/>
    <property type="match status" value="1"/>
</dbReference>
<dbReference type="PRINTS" id="PR00598">
    <property type="entry name" value="HTHMARR"/>
</dbReference>
<evidence type="ECO:0000313" key="6">
    <source>
        <dbReference type="Proteomes" id="UP001165587"/>
    </source>
</evidence>
<dbReference type="PROSITE" id="PS50995">
    <property type="entry name" value="HTH_MARR_2"/>
    <property type="match status" value="1"/>
</dbReference>
<evidence type="ECO:0000313" key="5">
    <source>
        <dbReference type="EMBL" id="MCS5726923.1"/>
    </source>
</evidence>
<gene>
    <name evidence="5" type="ORF">N1028_13565</name>
</gene>
<name>A0AA42BWR3_9MICO</name>
<dbReference type="RefSeq" id="WP_259529839.1">
    <property type="nucleotide sequence ID" value="NZ_JANLCK010000007.1"/>
</dbReference>
<evidence type="ECO:0000259" key="4">
    <source>
        <dbReference type="PROSITE" id="PS50995"/>
    </source>
</evidence>
<dbReference type="AlphaFoldDB" id="A0AA42BWR3"/>
<dbReference type="SUPFAM" id="SSF46785">
    <property type="entry name" value="Winged helix' DNA-binding domain"/>
    <property type="match status" value="1"/>
</dbReference>
<evidence type="ECO:0000256" key="3">
    <source>
        <dbReference type="ARBA" id="ARBA00023163"/>
    </source>
</evidence>